<dbReference type="SMART" id="SM00862">
    <property type="entry name" value="Trans_reg_C"/>
    <property type="match status" value="1"/>
</dbReference>
<keyword evidence="4" id="KW-0812">Transmembrane</keyword>
<dbReference type="RefSeq" id="WP_263370160.1">
    <property type="nucleotide sequence ID" value="NZ_JAGSYD010000001.1"/>
</dbReference>
<keyword evidence="4" id="KW-0472">Membrane</keyword>
<organism evidence="6 7">
    <name type="scientific">Granulicella cerasi</name>
    <dbReference type="NCBI Taxonomy" id="741063"/>
    <lineage>
        <taxon>Bacteria</taxon>
        <taxon>Pseudomonadati</taxon>
        <taxon>Acidobacteriota</taxon>
        <taxon>Terriglobia</taxon>
        <taxon>Terriglobales</taxon>
        <taxon>Acidobacteriaceae</taxon>
        <taxon>Granulicella</taxon>
    </lineage>
</organism>
<evidence type="ECO:0000259" key="5">
    <source>
        <dbReference type="PROSITE" id="PS51755"/>
    </source>
</evidence>
<evidence type="ECO:0000256" key="4">
    <source>
        <dbReference type="SAM" id="Phobius"/>
    </source>
</evidence>
<dbReference type="SUPFAM" id="SSF63825">
    <property type="entry name" value="YWTD domain"/>
    <property type="match status" value="1"/>
</dbReference>
<sequence>MKPNEGNTPFQVGDWTVDPTANTLIRDHQEHHIEPKVMKVLVTLAQRQGKVFTKEELVATVWPNTFVSDDALTRCISILRRVVEDAPQDPHYIQTIPKVGYRLVAPVSFALEEAEEVPALGEAVEYLPPAIEPTAPQIQILEAPPLVETLPLAVLEERRTRSTFLLAAAATTLALVLCAIGGTIWYMKTRTLDAASLETTALTGDAGEQLQPAFSPSGKTIAYVQVNTNIASRRIYLKNIGQESKRSLNNDGIQQFSPVWSPDGKEIAYFGRSDAGLGIYIAATNQPNAAPRKVYIPQETSSWEQGGLSWSPDGKFLLFSDHVGNEASASIYQLDLATLRAQVITNPPDGAEGDLSPQYSPDGKKVAFTRATETAVRDLYWITLVDGVLHPLTHDRMNIEGFAWERDSSHIVFASNRAGKSSLWRIKLNGEQPVRMPVGSEDATQPAVGPLPGQLAYSQGAAIWNTDRVHMGEDGHSPENSILSSTQEDSAPTMAPDDHAFAFQSRRSGNQEIWVSSADGVQLRQLTMSQGPVTGSPSWSHRGDRILYDSRPDGHSHIFSIPASGGAPKQLTFGAVNDIIPRWSNDDQTVYFRSNRGGRWQVWKVSSNGGTPQPVTSTDGMAAQESADGKYLYYTHAEAAGLWRVALDGSGESMVQPQPAAGYWGYWQVTPHGIFYLDTSTTPSEIRIYDPQEAKSHTFAVLSLTPPPFQGLTVSHDGKTVLLTRESNVGRHITLVQRRAH</sequence>
<dbReference type="PROSITE" id="PS51755">
    <property type="entry name" value="OMPR_PHOB"/>
    <property type="match status" value="1"/>
</dbReference>
<dbReference type="EMBL" id="JBHSWI010000001">
    <property type="protein sequence ID" value="MFC6646498.1"/>
    <property type="molecule type" value="Genomic_DNA"/>
</dbReference>
<evidence type="ECO:0000256" key="1">
    <source>
        <dbReference type="ARBA" id="ARBA00009820"/>
    </source>
</evidence>
<name>A0ABW1ZCB8_9BACT</name>
<dbReference type="InterPro" id="IPR036388">
    <property type="entry name" value="WH-like_DNA-bd_sf"/>
</dbReference>
<keyword evidence="2 3" id="KW-0238">DNA-binding</keyword>
<comment type="similarity">
    <text evidence="1">Belongs to the TolB family.</text>
</comment>
<dbReference type="InterPro" id="IPR011042">
    <property type="entry name" value="6-blade_b-propeller_TolB-like"/>
</dbReference>
<dbReference type="Gene3D" id="1.10.10.10">
    <property type="entry name" value="Winged helix-like DNA-binding domain superfamily/Winged helix DNA-binding domain"/>
    <property type="match status" value="1"/>
</dbReference>
<evidence type="ECO:0000313" key="6">
    <source>
        <dbReference type="EMBL" id="MFC6646498.1"/>
    </source>
</evidence>
<dbReference type="Proteomes" id="UP001596391">
    <property type="component" value="Unassembled WGS sequence"/>
</dbReference>
<dbReference type="CDD" id="cd00383">
    <property type="entry name" value="trans_reg_C"/>
    <property type="match status" value="1"/>
</dbReference>
<keyword evidence="4" id="KW-1133">Transmembrane helix</keyword>
<dbReference type="PANTHER" id="PTHR36842:SF1">
    <property type="entry name" value="PROTEIN TOLB"/>
    <property type="match status" value="1"/>
</dbReference>
<keyword evidence="7" id="KW-1185">Reference proteome</keyword>
<dbReference type="Pfam" id="PF00486">
    <property type="entry name" value="Trans_reg_C"/>
    <property type="match status" value="1"/>
</dbReference>
<dbReference type="Pfam" id="PF07676">
    <property type="entry name" value="PD40"/>
    <property type="match status" value="4"/>
</dbReference>
<dbReference type="Pfam" id="PF00930">
    <property type="entry name" value="DPPIV_N"/>
    <property type="match status" value="1"/>
</dbReference>
<feature type="DNA-binding region" description="OmpR/PhoB-type" evidence="3">
    <location>
        <begin position="7"/>
        <end position="105"/>
    </location>
</feature>
<evidence type="ECO:0000256" key="2">
    <source>
        <dbReference type="ARBA" id="ARBA00023125"/>
    </source>
</evidence>
<dbReference type="Gene3D" id="2.120.10.30">
    <property type="entry name" value="TolB, C-terminal domain"/>
    <property type="match status" value="3"/>
</dbReference>
<proteinExistence type="inferred from homology"/>
<dbReference type="PANTHER" id="PTHR36842">
    <property type="entry name" value="PROTEIN TOLB HOMOLOG"/>
    <property type="match status" value="1"/>
</dbReference>
<dbReference type="InterPro" id="IPR016032">
    <property type="entry name" value="Sig_transdc_resp-reg_C-effctor"/>
</dbReference>
<feature type="domain" description="OmpR/PhoB-type" evidence="5">
    <location>
        <begin position="7"/>
        <end position="105"/>
    </location>
</feature>
<dbReference type="SUPFAM" id="SSF82171">
    <property type="entry name" value="DPP6 N-terminal domain-like"/>
    <property type="match status" value="1"/>
</dbReference>
<protein>
    <submittedName>
        <fullName evidence="6">DPP IV N-terminal domain-containing protein</fullName>
    </submittedName>
</protein>
<gene>
    <name evidence="6" type="ORF">ACFQBQ_13055</name>
</gene>
<feature type="transmembrane region" description="Helical" evidence="4">
    <location>
        <begin position="164"/>
        <end position="187"/>
    </location>
</feature>
<evidence type="ECO:0000256" key="3">
    <source>
        <dbReference type="PROSITE-ProRule" id="PRU01091"/>
    </source>
</evidence>
<accession>A0ABW1ZCB8</accession>
<dbReference type="SUPFAM" id="SSF46894">
    <property type="entry name" value="C-terminal effector domain of the bipartite response regulators"/>
    <property type="match status" value="1"/>
</dbReference>
<dbReference type="InterPro" id="IPR011659">
    <property type="entry name" value="WD40"/>
</dbReference>
<dbReference type="InterPro" id="IPR001867">
    <property type="entry name" value="OmpR/PhoB-type_DNA-bd"/>
</dbReference>
<dbReference type="SUPFAM" id="SSF69304">
    <property type="entry name" value="Tricorn protease N-terminal domain"/>
    <property type="match status" value="1"/>
</dbReference>
<comment type="caution">
    <text evidence="6">The sequence shown here is derived from an EMBL/GenBank/DDBJ whole genome shotgun (WGS) entry which is preliminary data.</text>
</comment>
<dbReference type="InterPro" id="IPR002469">
    <property type="entry name" value="Peptidase_S9B_N"/>
</dbReference>
<evidence type="ECO:0000313" key="7">
    <source>
        <dbReference type="Proteomes" id="UP001596391"/>
    </source>
</evidence>
<reference evidence="7" key="1">
    <citation type="journal article" date="2019" name="Int. J. Syst. Evol. Microbiol.">
        <title>The Global Catalogue of Microorganisms (GCM) 10K type strain sequencing project: providing services to taxonomists for standard genome sequencing and annotation.</title>
        <authorList>
            <consortium name="The Broad Institute Genomics Platform"/>
            <consortium name="The Broad Institute Genome Sequencing Center for Infectious Disease"/>
            <person name="Wu L."/>
            <person name="Ma J."/>
        </authorList>
    </citation>
    <scope>NUCLEOTIDE SEQUENCE [LARGE SCALE GENOMIC DNA]</scope>
    <source>
        <strain evidence="7">CGMCC 1.16026</strain>
    </source>
</reference>